<protein>
    <submittedName>
        <fullName evidence="1">Uncharacterized protein</fullName>
    </submittedName>
</protein>
<accession>A0ABX7B8H1</accession>
<gene>
    <name evidence="1" type="ORF">IGS68_22585</name>
</gene>
<sequence length="103" mass="11658">MVAHMRADMVVSTMMTIAQKIDGMDKRLTEGQARLIDEQVRLTEGQARLEKRLDDVVEEQGRLRADLAEVRSELKADIAVVAENTHSLNRKLNILLDRFGIAE</sequence>
<dbReference type="Proteomes" id="UP000595197">
    <property type="component" value="Chromosome"/>
</dbReference>
<dbReference type="EMBL" id="CP067420">
    <property type="protein sequence ID" value="QQP88772.1"/>
    <property type="molecule type" value="Genomic_DNA"/>
</dbReference>
<name>A0ABX7B8H1_9PROT</name>
<evidence type="ECO:0000313" key="2">
    <source>
        <dbReference type="Proteomes" id="UP000595197"/>
    </source>
</evidence>
<evidence type="ECO:0000313" key="1">
    <source>
        <dbReference type="EMBL" id="QQP88772.1"/>
    </source>
</evidence>
<proteinExistence type="predicted"/>
<dbReference type="RefSeq" id="WP_201074132.1">
    <property type="nucleotide sequence ID" value="NZ_CP067420.1"/>
</dbReference>
<organism evidence="1 2">
    <name type="scientific">Skermanella cutis</name>
    <dbReference type="NCBI Taxonomy" id="2775420"/>
    <lineage>
        <taxon>Bacteria</taxon>
        <taxon>Pseudomonadati</taxon>
        <taxon>Pseudomonadota</taxon>
        <taxon>Alphaproteobacteria</taxon>
        <taxon>Rhodospirillales</taxon>
        <taxon>Azospirillaceae</taxon>
        <taxon>Skermanella</taxon>
    </lineage>
</organism>
<keyword evidence="2" id="KW-1185">Reference proteome</keyword>
<reference evidence="1" key="1">
    <citation type="submission" date="2021-02" db="EMBL/GenBank/DDBJ databases">
        <title>Skermanella TT6 skin isolate.</title>
        <authorList>
            <person name="Lee K."/>
            <person name="Ganzorig M."/>
        </authorList>
    </citation>
    <scope>NUCLEOTIDE SEQUENCE</scope>
    <source>
        <strain evidence="1">TT6</strain>
    </source>
</reference>